<reference evidence="1 2" key="1">
    <citation type="submission" date="2022-12" db="EMBL/GenBank/DDBJ databases">
        <title>Chromosome-level genome assembly of true bugs.</title>
        <authorList>
            <person name="Ma L."/>
            <person name="Li H."/>
        </authorList>
    </citation>
    <scope>NUCLEOTIDE SEQUENCE [LARGE SCALE GENOMIC DNA]</scope>
    <source>
        <strain evidence="1">Lab_2022b</strain>
    </source>
</reference>
<comment type="caution">
    <text evidence="1">The sequence shown here is derived from an EMBL/GenBank/DDBJ whole genome shotgun (WGS) entry which is preliminary data.</text>
</comment>
<dbReference type="InterPro" id="IPR031734">
    <property type="entry name" value="MBF2"/>
</dbReference>
<gene>
    <name evidence="1" type="ORF">O3M35_007098</name>
</gene>
<dbReference type="Proteomes" id="UP001461498">
    <property type="component" value="Unassembled WGS sequence"/>
</dbReference>
<dbReference type="EMBL" id="JAPXFL010000004">
    <property type="protein sequence ID" value="KAK9507190.1"/>
    <property type="molecule type" value="Genomic_DNA"/>
</dbReference>
<evidence type="ECO:0000313" key="2">
    <source>
        <dbReference type="Proteomes" id="UP001461498"/>
    </source>
</evidence>
<name>A0AAW1DBQ9_9HEMI</name>
<proteinExistence type="predicted"/>
<dbReference type="Pfam" id="PF15868">
    <property type="entry name" value="MBF2"/>
    <property type="match status" value="1"/>
</dbReference>
<keyword evidence="2" id="KW-1185">Reference proteome</keyword>
<evidence type="ECO:0000313" key="1">
    <source>
        <dbReference type="EMBL" id="KAK9507190.1"/>
    </source>
</evidence>
<organism evidence="1 2">
    <name type="scientific">Rhynocoris fuscipes</name>
    <dbReference type="NCBI Taxonomy" id="488301"/>
    <lineage>
        <taxon>Eukaryota</taxon>
        <taxon>Metazoa</taxon>
        <taxon>Ecdysozoa</taxon>
        <taxon>Arthropoda</taxon>
        <taxon>Hexapoda</taxon>
        <taxon>Insecta</taxon>
        <taxon>Pterygota</taxon>
        <taxon>Neoptera</taxon>
        <taxon>Paraneoptera</taxon>
        <taxon>Hemiptera</taxon>
        <taxon>Heteroptera</taxon>
        <taxon>Panheteroptera</taxon>
        <taxon>Cimicomorpha</taxon>
        <taxon>Reduviidae</taxon>
        <taxon>Harpactorinae</taxon>
        <taxon>Harpactorini</taxon>
        <taxon>Rhynocoris</taxon>
    </lineage>
</organism>
<dbReference type="AlphaFoldDB" id="A0AAW1DBQ9"/>
<protein>
    <submittedName>
        <fullName evidence="1">Uncharacterized protein</fullName>
    </submittedName>
</protein>
<sequence length="144" mass="16076">MEVIKLFMRNEIIYSCTLNRVYPKDEGDNAVCYGTDCTQDREHKFSNGLRSWPDRILLTLTVNATTDLYTGVDAGVTCRLLVWPDIVYDHSPTLTKIVVKPLDKPSDAGCVQMIAGGAGSKYVALNFDSQPGKKFIFFVVIYGK</sequence>
<accession>A0AAW1DBQ9</accession>